<dbReference type="AlphaFoldDB" id="A0A418B6S3"/>
<accession>A0A418B6S3</accession>
<proteinExistence type="predicted"/>
<evidence type="ECO:0000259" key="4">
    <source>
        <dbReference type="PROSITE" id="PS50222"/>
    </source>
</evidence>
<dbReference type="Proteomes" id="UP000285060">
    <property type="component" value="Unassembled WGS sequence"/>
</dbReference>
<dbReference type="PROSITE" id="PS00018">
    <property type="entry name" value="EF_HAND_1"/>
    <property type="match status" value="1"/>
</dbReference>
<dbReference type="Pfam" id="PF13499">
    <property type="entry name" value="EF-hand_7"/>
    <property type="match status" value="1"/>
</dbReference>
<evidence type="ECO:0000256" key="2">
    <source>
        <dbReference type="PROSITE-ProRule" id="PRU00024"/>
    </source>
</evidence>
<comment type="caution">
    <text evidence="5">The sequence shown here is derived from an EMBL/GenBank/DDBJ whole genome shotgun (WGS) entry which is preliminary data.</text>
</comment>
<dbReference type="InterPro" id="IPR002048">
    <property type="entry name" value="EF_hand_dom"/>
</dbReference>
<keyword evidence="6" id="KW-1185">Reference proteome</keyword>
<evidence type="ECO:0000259" key="3">
    <source>
        <dbReference type="PROSITE" id="PS50119"/>
    </source>
</evidence>
<dbReference type="Pfam" id="PF22586">
    <property type="entry name" value="ANCHR-like_BBOX"/>
    <property type="match status" value="1"/>
</dbReference>
<dbReference type="PROSITE" id="PS50119">
    <property type="entry name" value="ZF_BBOX"/>
    <property type="match status" value="1"/>
</dbReference>
<dbReference type="EMBL" id="QUSY01000061">
    <property type="protein sequence ID" value="RHY33729.1"/>
    <property type="molecule type" value="Genomic_DNA"/>
</dbReference>
<organism evidence="5 6">
    <name type="scientific">Aphanomyces invadans</name>
    <dbReference type="NCBI Taxonomy" id="157072"/>
    <lineage>
        <taxon>Eukaryota</taxon>
        <taxon>Sar</taxon>
        <taxon>Stramenopiles</taxon>
        <taxon>Oomycota</taxon>
        <taxon>Saprolegniomycetes</taxon>
        <taxon>Saprolegniales</taxon>
        <taxon>Verrucalvaceae</taxon>
        <taxon>Aphanomyces</taxon>
    </lineage>
</organism>
<evidence type="ECO:0000256" key="1">
    <source>
        <dbReference type="ARBA" id="ARBA00022837"/>
    </source>
</evidence>
<dbReference type="SUPFAM" id="SSF47473">
    <property type="entry name" value="EF-hand"/>
    <property type="match status" value="1"/>
</dbReference>
<keyword evidence="1" id="KW-0106">Calcium</keyword>
<evidence type="ECO:0000313" key="5">
    <source>
        <dbReference type="EMBL" id="RHY33729.1"/>
    </source>
</evidence>
<dbReference type="Gene3D" id="1.10.238.10">
    <property type="entry name" value="EF-hand"/>
    <property type="match status" value="1"/>
</dbReference>
<keyword evidence="2" id="KW-0479">Metal-binding</keyword>
<feature type="domain" description="B box-type" evidence="3">
    <location>
        <begin position="26"/>
        <end position="72"/>
    </location>
</feature>
<evidence type="ECO:0000313" key="6">
    <source>
        <dbReference type="Proteomes" id="UP000285060"/>
    </source>
</evidence>
<dbReference type="GO" id="GO:0008270">
    <property type="term" value="F:zinc ion binding"/>
    <property type="evidence" value="ECO:0007669"/>
    <property type="project" value="UniProtKB-KW"/>
</dbReference>
<dbReference type="GO" id="GO:0005509">
    <property type="term" value="F:calcium ion binding"/>
    <property type="evidence" value="ECO:0007669"/>
    <property type="project" value="InterPro"/>
</dbReference>
<dbReference type="InterPro" id="IPR011992">
    <property type="entry name" value="EF-hand-dom_pair"/>
</dbReference>
<keyword evidence="2" id="KW-0862">Zinc</keyword>
<sequence length="437" mass="50715">MYPRSERCICMGWHRDERRATPELYPHAALCMTCERRVGMTKCTDCDEPYCDDCFAMFHQQGSRADHRAVSMDFIAMDKNWCMIGLCILCFEKVHSMRSGLHGHRFRRPVKLVLDETKRKTKRRFHLPTLLCSDLAQDVITQHGWPTKSRVDAAAAAVEAARLAADSRERQIQAICTMLEKPVLDAFQVYDPDHEGFIGIGELRMLLTQELCIPVRKRDIQAIVANIDINHDGHLGPVRAVRRSQLRVHKRYRNAAQRYREFQRAFHGRFPSRRAKKRMVSLYPDVGQLHPVDDFQRKKHVFYRFLQTEFAMAWILDDIHVIDLDNQMKVFADVFVPRWNAGALGYDYYYDGVTFEHKATLFEQKWDRDLHKYVFWNVATHDAHLVDPRKEDVLYAMAFDAFNEVDVDGQVPHELGDEQFLGGGSLATHALGRATST</sequence>
<gene>
    <name evidence="5" type="ORF">DYB32_001444</name>
</gene>
<dbReference type="VEuPathDB" id="FungiDB:H310_00749"/>
<dbReference type="InterPro" id="IPR000315">
    <property type="entry name" value="Znf_B-box"/>
</dbReference>
<reference evidence="5 6" key="1">
    <citation type="submission" date="2018-08" db="EMBL/GenBank/DDBJ databases">
        <title>Aphanomyces genome sequencing and annotation.</title>
        <authorList>
            <person name="Minardi D."/>
            <person name="Oidtmann B."/>
            <person name="Van Der Giezen M."/>
            <person name="Studholme D.J."/>
        </authorList>
    </citation>
    <scope>NUCLEOTIDE SEQUENCE [LARGE SCALE GENOMIC DNA]</scope>
    <source>
        <strain evidence="5 6">NJM0002</strain>
    </source>
</reference>
<keyword evidence="2" id="KW-0863">Zinc-finger</keyword>
<dbReference type="PROSITE" id="PS50222">
    <property type="entry name" value="EF_HAND_2"/>
    <property type="match status" value="1"/>
</dbReference>
<name>A0A418B6S3_9STRA</name>
<protein>
    <submittedName>
        <fullName evidence="5">Uncharacterized protein</fullName>
    </submittedName>
</protein>
<dbReference type="InterPro" id="IPR018247">
    <property type="entry name" value="EF_Hand_1_Ca_BS"/>
</dbReference>
<feature type="domain" description="EF-hand" evidence="4">
    <location>
        <begin position="178"/>
        <end position="213"/>
    </location>
</feature>